<dbReference type="Proteomes" id="UP000608024">
    <property type="component" value="Unassembled WGS sequence"/>
</dbReference>
<name>A0A919DQK0_9ACTN</name>
<keyword evidence="2" id="KW-1185">Reference proteome</keyword>
<dbReference type="EMBL" id="BNBT01000056">
    <property type="protein sequence ID" value="GHE66069.1"/>
    <property type="molecule type" value="Genomic_DNA"/>
</dbReference>
<reference evidence="1" key="2">
    <citation type="submission" date="2020-09" db="EMBL/GenBank/DDBJ databases">
        <authorList>
            <person name="Sun Q."/>
            <person name="Ohkuma M."/>
        </authorList>
    </citation>
    <scope>NUCLEOTIDE SEQUENCE</scope>
    <source>
        <strain evidence="1">JCM 4784</strain>
    </source>
</reference>
<dbReference type="AlphaFoldDB" id="A0A919DQK0"/>
<organism evidence="1 2">
    <name type="scientific">Streptomyces longispororuber</name>
    <dbReference type="NCBI Taxonomy" id="68230"/>
    <lineage>
        <taxon>Bacteria</taxon>
        <taxon>Bacillati</taxon>
        <taxon>Actinomycetota</taxon>
        <taxon>Actinomycetes</taxon>
        <taxon>Kitasatosporales</taxon>
        <taxon>Streptomycetaceae</taxon>
        <taxon>Streptomyces</taxon>
    </lineage>
</organism>
<comment type="caution">
    <text evidence="1">The sequence shown here is derived from an EMBL/GenBank/DDBJ whole genome shotgun (WGS) entry which is preliminary data.</text>
</comment>
<gene>
    <name evidence="1" type="ORF">GCM10018785_38550</name>
</gene>
<protein>
    <submittedName>
        <fullName evidence="1">Uncharacterized protein</fullName>
    </submittedName>
</protein>
<proteinExistence type="predicted"/>
<reference evidence="1" key="1">
    <citation type="journal article" date="2014" name="Int. J. Syst. Evol. Microbiol.">
        <title>Complete genome sequence of Corynebacterium casei LMG S-19264T (=DSM 44701T), isolated from a smear-ripened cheese.</title>
        <authorList>
            <consortium name="US DOE Joint Genome Institute (JGI-PGF)"/>
            <person name="Walter F."/>
            <person name="Albersmeier A."/>
            <person name="Kalinowski J."/>
            <person name="Ruckert C."/>
        </authorList>
    </citation>
    <scope>NUCLEOTIDE SEQUENCE</scope>
    <source>
        <strain evidence="1">JCM 4784</strain>
    </source>
</reference>
<evidence type="ECO:0000313" key="1">
    <source>
        <dbReference type="EMBL" id="GHE66069.1"/>
    </source>
</evidence>
<evidence type="ECO:0000313" key="2">
    <source>
        <dbReference type="Proteomes" id="UP000608024"/>
    </source>
</evidence>
<accession>A0A919DQK0</accession>
<sequence>MVDLLELLALLQRDAGGQVELGELVTDSEHALSLQRSEPGKGFHGVGLLTIVAQSALIREIATLGRVDWR</sequence>